<dbReference type="EMBL" id="KZ819322">
    <property type="protein sequence ID" value="PWN23222.1"/>
    <property type="molecule type" value="Genomic_DNA"/>
</dbReference>
<dbReference type="Proteomes" id="UP000245942">
    <property type="component" value="Unassembled WGS sequence"/>
</dbReference>
<gene>
    <name evidence="2" type="ORF">BCV69DRAFT_280834</name>
</gene>
<dbReference type="GeneID" id="37013483"/>
<evidence type="ECO:0000313" key="2">
    <source>
        <dbReference type="EMBL" id="PWN23222.1"/>
    </source>
</evidence>
<protein>
    <submittedName>
        <fullName evidence="2">Uncharacterized protein</fullName>
    </submittedName>
</protein>
<feature type="region of interest" description="Disordered" evidence="1">
    <location>
        <begin position="282"/>
        <end position="343"/>
    </location>
</feature>
<feature type="compositionally biased region" description="Acidic residues" evidence="1">
    <location>
        <begin position="319"/>
        <end position="330"/>
    </location>
</feature>
<sequence length="343" mass="36538">MPSQIQSTRADSPDSFGSRAGSGPLNGLTSSYPLPDGSFCFLSSTYRSPIPLPSSSPPETRARSAASSSASTGYGSWQLRAARIVGAHTAWFEGKWEGLVLKDLSLKNNCTTWSAFEEKVLQFWRSSEISFGASKQQTPETCSVLYVMVGVDPDSWIRLKLSSIAAQDALLLSTSLCMELSRTCDLLRSHLDTKQAQLDHSRSLAGVAPPPPSQVSSSLVNPGRIKRKHIDDGGFEDDDDDAAELEPTQPEEHSKNVAKAVMIAQAGAEEEDDVLSPIAAREGAAAAATKDVTSNGNVASAVPAAEGGEKVQEEAPGSDADDSDDSETQEDLLSTVVRKRHKT</sequence>
<keyword evidence="3" id="KW-1185">Reference proteome</keyword>
<feature type="region of interest" description="Disordered" evidence="1">
    <location>
        <begin position="1"/>
        <end position="29"/>
    </location>
</feature>
<feature type="compositionally biased region" description="Low complexity" evidence="1">
    <location>
        <begin position="57"/>
        <end position="71"/>
    </location>
</feature>
<name>A0A316UDI3_9BASI</name>
<reference evidence="2 3" key="1">
    <citation type="journal article" date="2018" name="Mol. Biol. Evol.">
        <title>Broad Genomic Sampling Reveals a Smut Pathogenic Ancestry of the Fungal Clade Ustilaginomycotina.</title>
        <authorList>
            <person name="Kijpornyongpan T."/>
            <person name="Mondo S.J."/>
            <person name="Barry K."/>
            <person name="Sandor L."/>
            <person name="Lee J."/>
            <person name="Lipzen A."/>
            <person name="Pangilinan J."/>
            <person name="LaButti K."/>
            <person name="Hainaut M."/>
            <person name="Henrissat B."/>
            <person name="Grigoriev I.V."/>
            <person name="Spatafora J.W."/>
            <person name="Aime M.C."/>
        </authorList>
    </citation>
    <scope>NUCLEOTIDE SEQUENCE [LARGE SCALE GENOMIC DNA]</scope>
    <source>
        <strain evidence="2 3">MCA 4718</strain>
    </source>
</reference>
<feature type="compositionally biased region" description="Polar residues" evidence="1">
    <location>
        <begin position="1"/>
        <end position="10"/>
    </location>
</feature>
<evidence type="ECO:0000313" key="3">
    <source>
        <dbReference type="Proteomes" id="UP000245942"/>
    </source>
</evidence>
<dbReference type="RefSeq" id="XP_025350382.1">
    <property type="nucleotide sequence ID" value="XM_025491749.1"/>
</dbReference>
<feature type="compositionally biased region" description="Acidic residues" evidence="1">
    <location>
        <begin position="233"/>
        <end position="244"/>
    </location>
</feature>
<accession>A0A316UDI3</accession>
<feature type="region of interest" description="Disordered" evidence="1">
    <location>
        <begin position="51"/>
        <end position="71"/>
    </location>
</feature>
<dbReference type="AlphaFoldDB" id="A0A316UDI3"/>
<proteinExistence type="predicted"/>
<evidence type="ECO:0000256" key="1">
    <source>
        <dbReference type="SAM" id="MobiDB-lite"/>
    </source>
</evidence>
<organism evidence="2 3">
    <name type="scientific">Pseudomicrostroma glucosiphilum</name>
    <dbReference type="NCBI Taxonomy" id="1684307"/>
    <lineage>
        <taxon>Eukaryota</taxon>
        <taxon>Fungi</taxon>
        <taxon>Dikarya</taxon>
        <taxon>Basidiomycota</taxon>
        <taxon>Ustilaginomycotina</taxon>
        <taxon>Exobasidiomycetes</taxon>
        <taxon>Microstromatales</taxon>
        <taxon>Microstromatales incertae sedis</taxon>
        <taxon>Pseudomicrostroma</taxon>
    </lineage>
</organism>
<feature type="region of interest" description="Disordered" evidence="1">
    <location>
        <begin position="200"/>
        <end position="257"/>
    </location>
</feature>